<dbReference type="SMART" id="SM00259">
    <property type="entry name" value="ZnF_A20"/>
    <property type="match status" value="1"/>
</dbReference>
<dbReference type="PANTHER" id="PTHR10634:SF149">
    <property type="entry name" value="AN1-TYPE DOMAIN-CONTAINING PROTEIN-RELATED"/>
    <property type="match status" value="1"/>
</dbReference>
<keyword evidence="3 5" id="KW-0863">Zinc-finger</keyword>
<dbReference type="AlphaFoldDB" id="A0A9Q0GN11"/>
<evidence type="ECO:0000256" key="1">
    <source>
        <dbReference type="ARBA" id="ARBA00003732"/>
    </source>
</evidence>
<evidence type="ECO:0000256" key="5">
    <source>
        <dbReference type="PROSITE-ProRule" id="PRU00449"/>
    </source>
</evidence>
<keyword evidence="2" id="KW-0479">Metal-binding</keyword>
<dbReference type="SUPFAM" id="SSF118310">
    <property type="entry name" value="AN1-like Zinc finger"/>
    <property type="match status" value="1"/>
</dbReference>
<dbReference type="Gene3D" id="4.10.1110.10">
    <property type="entry name" value="AN1-like Zinc finger"/>
    <property type="match status" value="1"/>
</dbReference>
<evidence type="ECO:0000313" key="9">
    <source>
        <dbReference type="Proteomes" id="UP001141806"/>
    </source>
</evidence>
<dbReference type="PROSITE" id="PS51036">
    <property type="entry name" value="ZF_A20"/>
    <property type="match status" value="1"/>
</dbReference>
<evidence type="ECO:0000313" key="8">
    <source>
        <dbReference type="EMBL" id="KAJ4950400.1"/>
    </source>
</evidence>
<proteinExistence type="predicted"/>
<dbReference type="Pfam" id="PF01754">
    <property type="entry name" value="zf-A20"/>
    <property type="match status" value="1"/>
</dbReference>
<evidence type="ECO:0000259" key="6">
    <source>
        <dbReference type="PROSITE" id="PS51036"/>
    </source>
</evidence>
<dbReference type="Gene3D" id="1.20.5.4770">
    <property type="match status" value="1"/>
</dbReference>
<dbReference type="Proteomes" id="UP001141806">
    <property type="component" value="Unassembled WGS sequence"/>
</dbReference>
<dbReference type="InterPro" id="IPR000058">
    <property type="entry name" value="Znf_AN1"/>
</dbReference>
<evidence type="ECO:0000256" key="3">
    <source>
        <dbReference type="ARBA" id="ARBA00022771"/>
    </source>
</evidence>
<feature type="domain" description="A20-type" evidence="6">
    <location>
        <begin position="92"/>
        <end position="126"/>
    </location>
</feature>
<dbReference type="GO" id="GO:0008270">
    <property type="term" value="F:zinc ion binding"/>
    <property type="evidence" value="ECO:0007669"/>
    <property type="project" value="UniProtKB-KW"/>
</dbReference>
<evidence type="ECO:0008006" key="10">
    <source>
        <dbReference type="Google" id="ProtNLM"/>
    </source>
</evidence>
<dbReference type="PANTHER" id="PTHR10634">
    <property type="entry name" value="AN1-TYPE ZINC FINGER PROTEIN"/>
    <property type="match status" value="1"/>
</dbReference>
<evidence type="ECO:0000256" key="2">
    <source>
        <dbReference type="ARBA" id="ARBA00022723"/>
    </source>
</evidence>
<organism evidence="8 9">
    <name type="scientific">Protea cynaroides</name>
    <dbReference type="NCBI Taxonomy" id="273540"/>
    <lineage>
        <taxon>Eukaryota</taxon>
        <taxon>Viridiplantae</taxon>
        <taxon>Streptophyta</taxon>
        <taxon>Embryophyta</taxon>
        <taxon>Tracheophyta</taxon>
        <taxon>Spermatophyta</taxon>
        <taxon>Magnoliopsida</taxon>
        <taxon>Proteales</taxon>
        <taxon>Proteaceae</taxon>
        <taxon>Protea</taxon>
    </lineage>
</organism>
<dbReference type="FunFam" id="4.10.1110.10:FF:000001">
    <property type="entry name" value="Zinc finger AN1-type containing 6"/>
    <property type="match status" value="1"/>
</dbReference>
<name>A0A9Q0GN11_9MAGN</name>
<comment type="function">
    <text evidence="1">May be involved in environmental stress response.</text>
</comment>
<dbReference type="InterPro" id="IPR002653">
    <property type="entry name" value="Znf_A20"/>
</dbReference>
<comment type="caution">
    <text evidence="8">The sequence shown here is derived from an EMBL/GenBank/DDBJ whole genome shotgun (WGS) entry which is preliminary data.</text>
</comment>
<evidence type="ECO:0000259" key="7">
    <source>
        <dbReference type="PROSITE" id="PS51039"/>
    </source>
</evidence>
<feature type="domain" description="AN1-type" evidence="7">
    <location>
        <begin position="167"/>
        <end position="213"/>
    </location>
</feature>
<dbReference type="EMBL" id="JAMYWD010000012">
    <property type="protein sequence ID" value="KAJ4950400.1"/>
    <property type="molecule type" value="Genomic_DNA"/>
</dbReference>
<dbReference type="InterPro" id="IPR035896">
    <property type="entry name" value="AN1-like_Znf"/>
</dbReference>
<dbReference type="SUPFAM" id="SSF57716">
    <property type="entry name" value="Glucocorticoid receptor-like (DNA-binding domain)"/>
    <property type="match status" value="1"/>
</dbReference>
<dbReference type="SMART" id="SM00154">
    <property type="entry name" value="ZnF_AN1"/>
    <property type="match status" value="1"/>
</dbReference>
<keyword evidence="9" id="KW-1185">Reference proteome</keyword>
<accession>A0A9Q0GN11</accession>
<dbReference type="InterPro" id="IPR050652">
    <property type="entry name" value="AN1_A20_ZnFinger"/>
</dbReference>
<dbReference type="OrthoDB" id="428577at2759"/>
<gene>
    <name evidence="8" type="ORF">NE237_027232</name>
</gene>
<evidence type="ECO:0000256" key="4">
    <source>
        <dbReference type="ARBA" id="ARBA00022833"/>
    </source>
</evidence>
<keyword evidence="4" id="KW-0862">Zinc</keyword>
<dbReference type="GO" id="GO:0003677">
    <property type="term" value="F:DNA binding"/>
    <property type="evidence" value="ECO:0007669"/>
    <property type="project" value="InterPro"/>
</dbReference>
<protein>
    <recommendedName>
        <fullName evidence="10">Zinc finger A20 and AN1 domain-containing stress-associated protein 6</fullName>
    </recommendedName>
</protein>
<dbReference type="PROSITE" id="PS51039">
    <property type="entry name" value="ZF_AN1"/>
    <property type="match status" value="1"/>
</dbReference>
<dbReference type="Pfam" id="PF01428">
    <property type="entry name" value="zf-AN1"/>
    <property type="match status" value="1"/>
</dbReference>
<sequence length="232" mass="25894">MKNSEFRDGGGGQGIPLQHCCTITTPQRFLFEERSLSPLFRAIRSIDYRNLVYKSRQAETRGKKELSKSGFLVDMEQESQKREIEETGCQPPSAPLPCANNCGFFGTAITNNLCSKCYKEFVLKEVKSASTVVVAEKKVDGTVTETTVQEVKVTPSEEAATSEDHGKLPANRCSFCRKRVGLTGFKCRCEQTFCSLHRYSDKHNCLFDYKTAGQDAIARANPVVKADKIEKI</sequence>
<reference evidence="8" key="1">
    <citation type="journal article" date="2023" name="Plant J.">
        <title>The genome of the king protea, Protea cynaroides.</title>
        <authorList>
            <person name="Chang J."/>
            <person name="Duong T.A."/>
            <person name="Schoeman C."/>
            <person name="Ma X."/>
            <person name="Roodt D."/>
            <person name="Barker N."/>
            <person name="Li Z."/>
            <person name="Van de Peer Y."/>
            <person name="Mizrachi E."/>
        </authorList>
    </citation>
    <scope>NUCLEOTIDE SEQUENCE</scope>
    <source>
        <tissue evidence="8">Young leaves</tissue>
    </source>
</reference>